<keyword evidence="1" id="KW-0812">Transmembrane</keyword>
<organism evidence="2">
    <name type="scientific">uncultured Rubrobacteraceae bacterium</name>
    <dbReference type="NCBI Taxonomy" id="349277"/>
    <lineage>
        <taxon>Bacteria</taxon>
        <taxon>Bacillati</taxon>
        <taxon>Actinomycetota</taxon>
        <taxon>Rubrobacteria</taxon>
        <taxon>Rubrobacterales</taxon>
        <taxon>Rubrobacteraceae</taxon>
        <taxon>environmental samples</taxon>
    </lineage>
</organism>
<accession>A0A6J4QZJ5</accession>
<protein>
    <submittedName>
        <fullName evidence="2">Uncharacterized protein</fullName>
    </submittedName>
</protein>
<proteinExistence type="predicted"/>
<evidence type="ECO:0000256" key="1">
    <source>
        <dbReference type="SAM" id="Phobius"/>
    </source>
</evidence>
<feature type="non-terminal residue" evidence="2">
    <location>
        <position position="1"/>
    </location>
</feature>
<sequence>APLSEPPVRFLPFLSPDILSLAAFIAASLILLPMPAMLASLL</sequence>
<reference evidence="2" key="1">
    <citation type="submission" date="2020-02" db="EMBL/GenBank/DDBJ databases">
        <authorList>
            <person name="Meier V. D."/>
        </authorList>
    </citation>
    <scope>NUCLEOTIDE SEQUENCE</scope>
    <source>
        <strain evidence="2">AVDCRST_MAG01</strain>
    </source>
</reference>
<keyword evidence="1" id="KW-1133">Transmembrane helix</keyword>
<dbReference type="EMBL" id="CADCUW010000705">
    <property type="protein sequence ID" value="CAA9456999.1"/>
    <property type="molecule type" value="Genomic_DNA"/>
</dbReference>
<evidence type="ECO:0000313" key="2">
    <source>
        <dbReference type="EMBL" id="CAA9456999.1"/>
    </source>
</evidence>
<name>A0A6J4QZJ5_9ACTN</name>
<dbReference type="AlphaFoldDB" id="A0A6J4QZJ5"/>
<keyword evidence="1" id="KW-0472">Membrane</keyword>
<feature type="transmembrane region" description="Helical" evidence="1">
    <location>
        <begin position="18"/>
        <end position="41"/>
    </location>
</feature>
<gene>
    <name evidence="2" type="ORF">AVDCRST_MAG01-01-5325</name>
</gene>